<dbReference type="Proteomes" id="UP000295264">
    <property type="component" value="Unassembled WGS sequence"/>
</dbReference>
<gene>
    <name evidence="2" type="ORF">DBR06_SOUSAS810068</name>
</gene>
<name>A0A484GKC7_SOUCH</name>
<evidence type="ECO:0000313" key="2">
    <source>
        <dbReference type="EMBL" id="TEA35958.1"/>
    </source>
</evidence>
<keyword evidence="3" id="KW-1185">Reference proteome</keyword>
<reference evidence="2 3" key="1">
    <citation type="journal article" date="2018" name="Genomics">
        <title>Molecular footprints of inshore aquatic adaptation in Indo-Pacific humpback dolphin (Sousa chinensis).</title>
        <authorList>
            <person name="Ming Y."/>
            <person name="Jian J."/>
            <person name="Yu F."/>
            <person name="Yu X."/>
            <person name="Wang J."/>
            <person name="Liu W."/>
        </authorList>
    </citation>
    <scope>NUCLEOTIDE SEQUENCE [LARGE SCALE GENOMIC DNA]</scope>
    <source>
        <strain evidence="2">MY-2018</strain>
        <tissue evidence="2">Skin</tissue>
    </source>
</reference>
<proteinExistence type="predicted"/>
<dbReference type="AlphaFoldDB" id="A0A484GKC7"/>
<evidence type="ECO:0000313" key="3">
    <source>
        <dbReference type="Proteomes" id="UP000295264"/>
    </source>
</evidence>
<comment type="caution">
    <text evidence="2">The sequence shown here is derived from an EMBL/GenBank/DDBJ whole genome shotgun (WGS) entry which is preliminary data.</text>
</comment>
<organism evidence="2 3">
    <name type="scientific">Sousa chinensis</name>
    <name type="common">Indo-pacific humpbacked dolphin</name>
    <name type="synonym">Steno chinensis</name>
    <dbReference type="NCBI Taxonomy" id="103600"/>
    <lineage>
        <taxon>Eukaryota</taxon>
        <taxon>Metazoa</taxon>
        <taxon>Chordata</taxon>
        <taxon>Craniata</taxon>
        <taxon>Vertebrata</taxon>
        <taxon>Euteleostomi</taxon>
        <taxon>Mammalia</taxon>
        <taxon>Eutheria</taxon>
        <taxon>Laurasiatheria</taxon>
        <taxon>Artiodactyla</taxon>
        <taxon>Whippomorpha</taxon>
        <taxon>Cetacea</taxon>
        <taxon>Odontoceti</taxon>
        <taxon>Delphinidae</taxon>
        <taxon>Sousa</taxon>
    </lineage>
</organism>
<sequence length="97" mass="9646">MAQAGAQREGLCRCPSQAASVQIAALPTAAAREPSGLAAGEVGKSARLRALQTGGRHHTLPAATAAAQSKGPSRESQPAPASATVVDLPVLTGRGRP</sequence>
<accession>A0A484GKC7</accession>
<feature type="region of interest" description="Disordered" evidence="1">
    <location>
        <begin position="55"/>
        <end position="97"/>
    </location>
</feature>
<feature type="compositionally biased region" description="Polar residues" evidence="1">
    <location>
        <begin position="66"/>
        <end position="76"/>
    </location>
</feature>
<protein>
    <submittedName>
        <fullName evidence="2">Uncharacterized protein</fullName>
    </submittedName>
</protein>
<evidence type="ECO:0000256" key="1">
    <source>
        <dbReference type="SAM" id="MobiDB-lite"/>
    </source>
</evidence>
<dbReference type="EMBL" id="QWLN02006797">
    <property type="protein sequence ID" value="TEA35958.1"/>
    <property type="molecule type" value="Genomic_DNA"/>
</dbReference>